<dbReference type="OrthoDB" id="9776005at2"/>
<keyword evidence="9" id="KW-1185">Reference proteome</keyword>
<name>A0A3P3U253_9BACL</name>
<dbReference type="AlphaFoldDB" id="A0A3P3U253"/>
<dbReference type="InterPro" id="IPR036388">
    <property type="entry name" value="WH-like_DNA-bd_sf"/>
</dbReference>
<dbReference type="SUPFAM" id="SSF55804">
    <property type="entry name" value="Phoshotransferase/anion transport protein"/>
    <property type="match status" value="1"/>
</dbReference>
<organism evidence="8 9">
    <name type="scientific">Paenibacillus oralis</name>
    <dbReference type="NCBI Taxonomy" id="2490856"/>
    <lineage>
        <taxon>Bacteria</taxon>
        <taxon>Bacillati</taxon>
        <taxon>Bacillota</taxon>
        <taxon>Bacilli</taxon>
        <taxon>Bacillales</taxon>
        <taxon>Paenibacillaceae</taxon>
        <taxon>Paenibacillus</taxon>
    </lineage>
</organism>
<sequence length="687" mass="80508">MMIDKRPALLLKHLLKVKHTTMNQVMEHSQLTKRQIAYDLDKINYWLKERALPAIPYKGMNYIMVPEEVVGFCRKQQLENRKQDFFLTEEERLIFIYLYLFIRQEHISSVHLTQLLQVSKNTVISDVKKANEMNRPFLVEIRYSRQKGYHLRGTESDKRILVQQHLAQMMQIPYFEKLIHYLVCNRQELLPLDSAHRALVQAEKLFHLDFVEERVHQFAYFLVLYDYRHKERKFVQFHNDEIELLSKDPMWPVAKTIFDHLGFEEDEHELCYFTTQLLGLSLGSRAVQDGSRDLLFHLCEQLVVDFEYKAAIVFEQKDEVIRTLYQHFKPAYFRMKYRIPIHNPLLEQIQNEHHELYTLIKELLQPVGSLLSINIPEEEIGFITMHFGALLAKPQQAMPKKKRAIVVCPSGVSSSLMVKHQIESLFSEITVEKTLSLQEYQKENVDPYDLIFSTIELESKLPCFYVKPIMAPNEKNRLVNEVYRQLFGIGYQDLSLKELIQTIERYANIYDEKGLTETLSQLTIHRKIDIQRRNQPVLSDLLKEETIQVVEQLPDWEEAIKVAATPLLEKGAIESSYIEAMIANIKTMGPYVVLGNEVAIPHARPKMGVNQVGMSFLKLNRPVYFLNDEKYPVRLLFCVAANDNKTHLKALTQLTKLLSDTKNIELLKEEKSIETFLDLFKLYSAAV</sequence>
<dbReference type="InterPro" id="IPR050661">
    <property type="entry name" value="BglG_antiterminators"/>
</dbReference>
<dbReference type="Pfam" id="PF02302">
    <property type="entry name" value="PTS_IIB"/>
    <property type="match status" value="1"/>
</dbReference>
<dbReference type="Gene3D" id="3.40.50.2300">
    <property type="match status" value="1"/>
</dbReference>
<dbReference type="CDD" id="cd05568">
    <property type="entry name" value="PTS_IIB_bgl_like"/>
    <property type="match status" value="1"/>
</dbReference>
<dbReference type="CDD" id="cd00211">
    <property type="entry name" value="PTS_IIA_fru"/>
    <property type="match status" value="1"/>
</dbReference>
<evidence type="ECO:0000256" key="1">
    <source>
        <dbReference type="ARBA" id="ARBA00022679"/>
    </source>
</evidence>
<dbReference type="InterPro" id="IPR036634">
    <property type="entry name" value="PRD_sf"/>
</dbReference>
<keyword evidence="2" id="KW-0677">Repeat</keyword>
<dbReference type="InterPro" id="IPR002178">
    <property type="entry name" value="PTS_EIIA_type-2_dom"/>
</dbReference>
<evidence type="ECO:0000259" key="6">
    <source>
        <dbReference type="PROSITE" id="PS51099"/>
    </source>
</evidence>
<feature type="domain" description="PRD" evidence="7">
    <location>
        <begin position="290"/>
        <end position="397"/>
    </location>
</feature>
<dbReference type="GO" id="GO:0008982">
    <property type="term" value="F:protein-N(PI)-phosphohistidine-sugar phosphotransferase activity"/>
    <property type="evidence" value="ECO:0007669"/>
    <property type="project" value="InterPro"/>
</dbReference>
<dbReference type="InterPro" id="IPR003501">
    <property type="entry name" value="PTS_EIIB_2/3"/>
</dbReference>
<dbReference type="SUPFAM" id="SSF52794">
    <property type="entry name" value="PTS system IIB component-like"/>
    <property type="match status" value="1"/>
</dbReference>
<dbReference type="GO" id="GO:0006355">
    <property type="term" value="P:regulation of DNA-templated transcription"/>
    <property type="evidence" value="ECO:0007669"/>
    <property type="project" value="InterPro"/>
</dbReference>
<evidence type="ECO:0000259" key="5">
    <source>
        <dbReference type="PROSITE" id="PS51094"/>
    </source>
</evidence>
<evidence type="ECO:0000313" key="8">
    <source>
        <dbReference type="EMBL" id="RRJ64411.1"/>
    </source>
</evidence>
<dbReference type="PANTHER" id="PTHR30185">
    <property type="entry name" value="CRYPTIC BETA-GLUCOSIDE BGL OPERON ANTITERMINATOR"/>
    <property type="match status" value="1"/>
</dbReference>
<keyword evidence="3" id="KW-0805">Transcription regulation</keyword>
<dbReference type="EMBL" id="RRCN01000001">
    <property type="protein sequence ID" value="RRJ64411.1"/>
    <property type="molecule type" value="Genomic_DNA"/>
</dbReference>
<dbReference type="PROSITE" id="PS51094">
    <property type="entry name" value="PTS_EIIA_TYPE_2"/>
    <property type="match status" value="1"/>
</dbReference>
<comment type="caution">
    <text evidence="8">The sequence shown here is derived from an EMBL/GenBank/DDBJ whole genome shotgun (WGS) entry which is preliminary data.</text>
</comment>
<accession>A0A3P3U253</accession>
<gene>
    <name evidence="8" type="ORF">EHV15_16900</name>
</gene>
<evidence type="ECO:0000256" key="3">
    <source>
        <dbReference type="ARBA" id="ARBA00023015"/>
    </source>
</evidence>
<keyword evidence="4" id="KW-0804">Transcription</keyword>
<feature type="domain" description="PTS EIIB type-2" evidence="6">
    <location>
        <begin position="402"/>
        <end position="490"/>
    </location>
</feature>
<dbReference type="InterPro" id="IPR011608">
    <property type="entry name" value="PRD"/>
</dbReference>
<protein>
    <submittedName>
        <fullName evidence="8">Transcription antiterminator</fullName>
    </submittedName>
</protein>
<evidence type="ECO:0000256" key="4">
    <source>
        <dbReference type="ARBA" id="ARBA00023163"/>
    </source>
</evidence>
<dbReference type="InterPro" id="IPR016152">
    <property type="entry name" value="PTrfase/Anion_transptr"/>
</dbReference>
<dbReference type="PROSITE" id="PS51372">
    <property type="entry name" value="PRD_2"/>
    <property type="match status" value="1"/>
</dbReference>
<evidence type="ECO:0000256" key="2">
    <source>
        <dbReference type="ARBA" id="ARBA00022737"/>
    </source>
</evidence>
<dbReference type="Proteomes" id="UP000267017">
    <property type="component" value="Unassembled WGS sequence"/>
</dbReference>
<reference evidence="8 9" key="1">
    <citation type="submission" date="2018-11" db="EMBL/GenBank/DDBJ databases">
        <title>Genome sequencing of Paenibacillus sp. KCOM 3021 (= ChDC PVNT-B20).</title>
        <authorList>
            <person name="Kook J.-K."/>
            <person name="Park S.-N."/>
            <person name="Lim Y.K."/>
        </authorList>
    </citation>
    <scope>NUCLEOTIDE SEQUENCE [LARGE SCALE GENOMIC DNA]</scope>
    <source>
        <strain evidence="8 9">KCOM 3021</strain>
    </source>
</reference>
<proteinExistence type="predicted"/>
<dbReference type="SUPFAM" id="SSF63520">
    <property type="entry name" value="PTS-regulatory domain, PRD"/>
    <property type="match status" value="1"/>
</dbReference>
<keyword evidence="1" id="KW-0808">Transferase</keyword>
<dbReference type="PROSITE" id="PS51099">
    <property type="entry name" value="PTS_EIIB_TYPE_2"/>
    <property type="match status" value="1"/>
</dbReference>
<dbReference type="Gene3D" id="3.40.930.10">
    <property type="entry name" value="Mannitol-specific EII, Chain A"/>
    <property type="match status" value="1"/>
</dbReference>
<evidence type="ECO:0000259" key="7">
    <source>
        <dbReference type="PROSITE" id="PS51372"/>
    </source>
</evidence>
<dbReference type="PANTHER" id="PTHR30185:SF18">
    <property type="entry name" value="TRANSCRIPTIONAL REGULATOR MTLR"/>
    <property type="match status" value="1"/>
</dbReference>
<dbReference type="Gene3D" id="1.10.10.10">
    <property type="entry name" value="Winged helix-like DNA-binding domain superfamily/Winged helix DNA-binding domain"/>
    <property type="match status" value="1"/>
</dbReference>
<dbReference type="Gene3D" id="1.10.1790.10">
    <property type="entry name" value="PRD domain"/>
    <property type="match status" value="1"/>
</dbReference>
<dbReference type="Pfam" id="PF00874">
    <property type="entry name" value="PRD"/>
    <property type="match status" value="1"/>
</dbReference>
<dbReference type="Pfam" id="PF00359">
    <property type="entry name" value="PTS_EIIA_2"/>
    <property type="match status" value="1"/>
</dbReference>
<feature type="domain" description="PTS EIIA type-2" evidence="5">
    <location>
        <begin position="540"/>
        <end position="683"/>
    </location>
</feature>
<dbReference type="GO" id="GO:0009401">
    <property type="term" value="P:phosphoenolpyruvate-dependent sugar phosphotransferase system"/>
    <property type="evidence" value="ECO:0007669"/>
    <property type="project" value="InterPro"/>
</dbReference>
<dbReference type="InterPro" id="IPR036095">
    <property type="entry name" value="PTS_EIIB-like_sf"/>
</dbReference>
<evidence type="ECO:0000313" key="9">
    <source>
        <dbReference type="Proteomes" id="UP000267017"/>
    </source>
</evidence>
<dbReference type="InterPro" id="IPR013011">
    <property type="entry name" value="PTS_EIIB_2"/>
</dbReference>